<protein>
    <submittedName>
        <fullName evidence="9">Phage shock protein C (PspC) family protein</fullName>
    </submittedName>
</protein>
<dbReference type="InterPro" id="IPR026870">
    <property type="entry name" value="Zinc_ribbon_dom"/>
</dbReference>
<dbReference type="InterPro" id="IPR007168">
    <property type="entry name" value="Phageshock_PspC_N"/>
</dbReference>
<evidence type="ECO:0000256" key="3">
    <source>
        <dbReference type="ARBA" id="ARBA00022692"/>
    </source>
</evidence>
<feature type="domain" description="Phage shock protein PspC N-terminal" evidence="7">
    <location>
        <begin position="33"/>
        <end position="89"/>
    </location>
</feature>
<dbReference type="PANTHER" id="PTHR33885">
    <property type="entry name" value="PHAGE SHOCK PROTEIN C"/>
    <property type="match status" value="1"/>
</dbReference>
<dbReference type="AlphaFoldDB" id="A0A239EL06"/>
<organism evidence="9 10">
    <name type="scientific">Granulicella rosea</name>
    <dbReference type="NCBI Taxonomy" id="474952"/>
    <lineage>
        <taxon>Bacteria</taxon>
        <taxon>Pseudomonadati</taxon>
        <taxon>Acidobacteriota</taxon>
        <taxon>Terriglobia</taxon>
        <taxon>Terriglobales</taxon>
        <taxon>Acidobacteriaceae</taxon>
        <taxon>Granulicella</taxon>
    </lineage>
</organism>
<evidence type="ECO:0000259" key="8">
    <source>
        <dbReference type="Pfam" id="PF13240"/>
    </source>
</evidence>
<evidence type="ECO:0000256" key="6">
    <source>
        <dbReference type="SAM" id="Phobius"/>
    </source>
</evidence>
<keyword evidence="10" id="KW-1185">Reference proteome</keyword>
<evidence type="ECO:0000256" key="5">
    <source>
        <dbReference type="ARBA" id="ARBA00023136"/>
    </source>
</evidence>
<keyword evidence="5 6" id="KW-0472">Membrane</keyword>
<dbReference type="EMBL" id="FZOU01000001">
    <property type="protein sequence ID" value="SNS44554.1"/>
    <property type="molecule type" value="Genomic_DNA"/>
</dbReference>
<sequence>MFCPHCGKEVDSSARFCSYCGANARVGYTPQARIVRPRSPRLIAGVCSGFAIYFGWDLALVRVLTLVLTVLTSGIVLLVYLGAWIILPESQYAISSGAGRGTTA</sequence>
<keyword evidence="3 6" id="KW-0812">Transmembrane</keyword>
<dbReference type="Proteomes" id="UP000198356">
    <property type="component" value="Unassembled WGS sequence"/>
</dbReference>
<gene>
    <name evidence="9" type="ORF">SAMN05421770_1011004</name>
</gene>
<evidence type="ECO:0000256" key="1">
    <source>
        <dbReference type="ARBA" id="ARBA00004162"/>
    </source>
</evidence>
<dbReference type="PANTHER" id="PTHR33885:SF3">
    <property type="entry name" value="PHAGE SHOCK PROTEIN C"/>
    <property type="match status" value="1"/>
</dbReference>
<proteinExistence type="predicted"/>
<evidence type="ECO:0000313" key="9">
    <source>
        <dbReference type="EMBL" id="SNS44554.1"/>
    </source>
</evidence>
<keyword evidence="4 6" id="KW-1133">Transmembrane helix</keyword>
<dbReference type="OrthoDB" id="7359894at2"/>
<dbReference type="GO" id="GO:0005886">
    <property type="term" value="C:plasma membrane"/>
    <property type="evidence" value="ECO:0007669"/>
    <property type="project" value="UniProtKB-SubCell"/>
</dbReference>
<dbReference type="Pfam" id="PF13240">
    <property type="entry name" value="Zn_Ribbon_1"/>
    <property type="match status" value="1"/>
</dbReference>
<evidence type="ECO:0000313" key="10">
    <source>
        <dbReference type="Proteomes" id="UP000198356"/>
    </source>
</evidence>
<feature type="transmembrane region" description="Helical" evidence="6">
    <location>
        <begin position="42"/>
        <end position="60"/>
    </location>
</feature>
<evidence type="ECO:0000256" key="4">
    <source>
        <dbReference type="ARBA" id="ARBA00022989"/>
    </source>
</evidence>
<keyword evidence="2" id="KW-1003">Cell membrane</keyword>
<feature type="domain" description="Zinc-ribbon" evidence="8">
    <location>
        <begin position="2"/>
        <end position="22"/>
    </location>
</feature>
<accession>A0A239EL06</accession>
<evidence type="ECO:0000256" key="2">
    <source>
        <dbReference type="ARBA" id="ARBA00022475"/>
    </source>
</evidence>
<dbReference type="RefSeq" id="WP_089407249.1">
    <property type="nucleotide sequence ID" value="NZ_FZOU01000001.1"/>
</dbReference>
<dbReference type="Pfam" id="PF04024">
    <property type="entry name" value="PspC"/>
    <property type="match status" value="1"/>
</dbReference>
<dbReference type="InterPro" id="IPR052027">
    <property type="entry name" value="PspC"/>
</dbReference>
<evidence type="ECO:0000259" key="7">
    <source>
        <dbReference type="Pfam" id="PF04024"/>
    </source>
</evidence>
<name>A0A239EL06_9BACT</name>
<feature type="transmembrane region" description="Helical" evidence="6">
    <location>
        <begin position="66"/>
        <end position="87"/>
    </location>
</feature>
<comment type="subcellular location">
    <subcellularLocation>
        <location evidence="1">Cell membrane</location>
        <topology evidence="1">Single-pass membrane protein</topology>
    </subcellularLocation>
</comment>
<reference evidence="9 10" key="1">
    <citation type="submission" date="2017-06" db="EMBL/GenBank/DDBJ databases">
        <authorList>
            <person name="Kim H.J."/>
            <person name="Triplett B.A."/>
        </authorList>
    </citation>
    <scope>NUCLEOTIDE SEQUENCE [LARGE SCALE GENOMIC DNA]</scope>
    <source>
        <strain evidence="9 10">DSM 18704</strain>
    </source>
</reference>